<dbReference type="PATRIC" id="fig|946483.4.peg.2196"/>
<dbReference type="eggNOG" id="COG0410">
    <property type="taxonomic scope" value="Bacteria"/>
</dbReference>
<keyword evidence="2" id="KW-0813">Transport</keyword>
<evidence type="ECO:0000256" key="1">
    <source>
        <dbReference type="ARBA" id="ARBA00005417"/>
    </source>
</evidence>
<dbReference type="GO" id="GO:0015807">
    <property type="term" value="P:L-amino acid transport"/>
    <property type="evidence" value="ECO:0007669"/>
    <property type="project" value="TreeGrafter"/>
</dbReference>
<dbReference type="GO" id="GO:0016887">
    <property type="term" value="F:ATP hydrolysis activity"/>
    <property type="evidence" value="ECO:0007669"/>
    <property type="project" value="InterPro"/>
</dbReference>
<dbReference type="Gene3D" id="3.40.50.300">
    <property type="entry name" value="P-loop containing nucleotide triphosphate hydrolases"/>
    <property type="match status" value="1"/>
</dbReference>
<evidence type="ECO:0000256" key="5">
    <source>
        <dbReference type="ARBA" id="ARBA00022840"/>
    </source>
</evidence>
<dbReference type="InterPro" id="IPR017871">
    <property type="entry name" value="ABC_transporter-like_CS"/>
</dbReference>
<dbReference type="CDD" id="cd03224">
    <property type="entry name" value="ABC_TM1139_LivF_branched"/>
    <property type="match status" value="1"/>
</dbReference>
<dbReference type="PANTHER" id="PTHR43820">
    <property type="entry name" value="HIGH-AFFINITY BRANCHED-CHAIN AMINO ACID TRANSPORT ATP-BINDING PROTEIN LIVF"/>
    <property type="match status" value="1"/>
</dbReference>
<dbReference type="STRING" id="946483.Cenrod_2183"/>
<gene>
    <name evidence="8" type="primary">livF-2</name>
    <name evidence="8" type="ORF">Cenrod_2183</name>
</gene>
<keyword evidence="6" id="KW-0029">Amino-acid transport</keyword>
<dbReference type="PROSITE" id="PS50893">
    <property type="entry name" value="ABC_TRANSPORTER_2"/>
    <property type="match status" value="1"/>
</dbReference>
<sequence length="241" mass="25787">MPPSLRITNLHAGYPDLPVLRGVCLDIAPGETVALLGRNGSGRSTLAKAIMGLVAARGCIAWQGRNLVGLAPFEIARAGVGYVSESRDVFPALTVEENLLLGARHGATWALEDIYRRFPALRERRHVRGGLLSGGEQQMLALGRALLRDPALLLLDEPTEGLSPPMVDAVRALLTTLRERRTAVLLIEQKLALCLDSAQRGYVLDRGEIIASGAPATLAAYVAARATIQDWPADRGHGVPP</sequence>
<dbReference type="KEGG" id="cbx:Cenrod_2183"/>
<proteinExistence type="inferred from homology"/>
<evidence type="ECO:0000313" key="8">
    <source>
        <dbReference type="EMBL" id="AGX88252.1"/>
    </source>
</evidence>
<feature type="domain" description="ABC transporter" evidence="7">
    <location>
        <begin position="5"/>
        <end position="231"/>
    </location>
</feature>
<evidence type="ECO:0000259" key="7">
    <source>
        <dbReference type="PROSITE" id="PS50893"/>
    </source>
</evidence>
<accession>U5NA20</accession>
<dbReference type="SUPFAM" id="SSF52540">
    <property type="entry name" value="P-loop containing nucleoside triphosphate hydrolases"/>
    <property type="match status" value="1"/>
</dbReference>
<dbReference type="InterPro" id="IPR052156">
    <property type="entry name" value="BCAA_Transport_ATP-bd_LivF"/>
</dbReference>
<comment type="similarity">
    <text evidence="1">Belongs to the ABC transporter superfamily.</text>
</comment>
<keyword evidence="3" id="KW-0472">Membrane</keyword>
<evidence type="ECO:0000256" key="2">
    <source>
        <dbReference type="ARBA" id="ARBA00022448"/>
    </source>
</evidence>
<keyword evidence="5 8" id="KW-0067">ATP-binding</keyword>
<evidence type="ECO:0000256" key="4">
    <source>
        <dbReference type="ARBA" id="ARBA00022741"/>
    </source>
</evidence>
<dbReference type="OrthoDB" id="9776369at2"/>
<dbReference type="RefSeq" id="WP_022775496.1">
    <property type="nucleotide sequence ID" value="NC_022576.1"/>
</dbReference>
<keyword evidence="9" id="KW-1185">Reference proteome</keyword>
<evidence type="ECO:0000256" key="6">
    <source>
        <dbReference type="ARBA" id="ARBA00022970"/>
    </source>
</evidence>
<dbReference type="InterPro" id="IPR003439">
    <property type="entry name" value="ABC_transporter-like_ATP-bd"/>
</dbReference>
<dbReference type="Proteomes" id="UP000017184">
    <property type="component" value="Chromosome"/>
</dbReference>
<keyword evidence="4" id="KW-0547">Nucleotide-binding</keyword>
<organism evidence="8 9">
    <name type="scientific">Candidatus Symbiobacter mobilis CR</name>
    <dbReference type="NCBI Taxonomy" id="946483"/>
    <lineage>
        <taxon>Bacteria</taxon>
        <taxon>Pseudomonadati</taxon>
        <taxon>Pseudomonadota</taxon>
        <taxon>Betaproteobacteria</taxon>
        <taxon>Burkholderiales</taxon>
        <taxon>Comamonadaceae</taxon>
    </lineage>
</organism>
<dbReference type="HOGENOM" id="CLU_000604_1_2_4"/>
<dbReference type="InterPro" id="IPR003593">
    <property type="entry name" value="AAA+_ATPase"/>
</dbReference>
<reference evidence="8 9" key="1">
    <citation type="journal article" date="2013" name="Genome Biol.">
        <title>Genomic analysis reveals key aspects of prokaryotic symbiosis in the phototrophic consortium "Chlorochromatium aggregatum".</title>
        <authorList>
            <person name="Liu Z."/>
            <person name="Muller J."/>
            <person name="Li T."/>
            <person name="Alvey R.M."/>
            <person name="Vogl K."/>
            <person name="Frigaard N.U."/>
            <person name="Rockwell N.C."/>
            <person name="Boyd E.S."/>
            <person name="Tomsho L.P."/>
            <person name="Schuster S.C."/>
            <person name="Henke P."/>
            <person name="Rohde M."/>
            <person name="Overmann J."/>
            <person name="Bryant D.A."/>
        </authorList>
    </citation>
    <scope>NUCLEOTIDE SEQUENCE [LARGE SCALE GENOMIC DNA]</scope>
    <source>
        <strain evidence="8">CR</strain>
    </source>
</reference>
<dbReference type="Pfam" id="PF00005">
    <property type="entry name" value="ABC_tran"/>
    <property type="match status" value="1"/>
</dbReference>
<dbReference type="PANTHER" id="PTHR43820:SF5">
    <property type="entry name" value="HIGH-AFFINITY BRANCHED-CHAIN AMINO ACID TRANSPORT ATP-BINDING PROTEIN"/>
    <property type="match status" value="1"/>
</dbReference>
<dbReference type="EMBL" id="CP004885">
    <property type="protein sequence ID" value="AGX88252.1"/>
    <property type="molecule type" value="Genomic_DNA"/>
</dbReference>
<dbReference type="GO" id="GO:0005524">
    <property type="term" value="F:ATP binding"/>
    <property type="evidence" value="ECO:0007669"/>
    <property type="project" value="UniProtKB-KW"/>
</dbReference>
<evidence type="ECO:0000313" key="9">
    <source>
        <dbReference type="Proteomes" id="UP000017184"/>
    </source>
</evidence>
<dbReference type="PROSITE" id="PS00211">
    <property type="entry name" value="ABC_TRANSPORTER_1"/>
    <property type="match status" value="1"/>
</dbReference>
<dbReference type="InterPro" id="IPR027417">
    <property type="entry name" value="P-loop_NTPase"/>
</dbReference>
<protein>
    <submittedName>
        <fullName evidence="8">Branched-chain amino acid transporter ATP-binding protein</fullName>
    </submittedName>
</protein>
<keyword evidence="3" id="KW-1003">Cell membrane</keyword>
<dbReference type="GO" id="GO:0015658">
    <property type="term" value="F:branched-chain amino acid transmembrane transporter activity"/>
    <property type="evidence" value="ECO:0007669"/>
    <property type="project" value="TreeGrafter"/>
</dbReference>
<evidence type="ECO:0000256" key="3">
    <source>
        <dbReference type="ARBA" id="ARBA00022475"/>
    </source>
</evidence>
<name>U5NA20_9BURK</name>
<dbReference type="SMART" id="SM00382">
    <property type="entry name" value="AAA"/>
    <property type="match status" value="1"/>
</dbReference>
<dbReference type="AlphaFoldDB" id="U5NA20"/>